<comment type="caution">
    <text evidence="2">The sequence shown here is derived from an EMBL/GenBank/DDBJ whole genome shotgun (WGS) entry which is preliminary data.</text>
</comment>
<evidence type="ECO:0000256" key="1">
    <source>
        <dbReference type="SAM" id="SignalP"/>
    </source>
</evidence>
<proteinExistence type="predicted"/>
<evidence type="ECO:0008006" key="4">
    <source>
        <dbReference type="Google" id="ProtNLM"/>
    </source>
</evidence>
<sequence length="530" mass="60348">MGNRTKINKITKKTMKVKYLGALLLAATLTFFGCDDNTGTLGIGMLPGSDGISAHTTTFDVTTRSVVADSVFAKTSTGYVGRFTDPQFGYYEASFLTELNCIDDFSFPEKYDFDKKTGILTDDTVAGVRLVVFYSTWFGDSLNACRMSAYELDKKLERNRYTNIKPTDYYDWLNPTKSLLGRRAYTAYDTSVTDEERNETDSNGNKTYYPSVIFTLDKDKFGNDWIDLCQSHPEYFKNSDAFIENVFKGVYIKSDYGDGTVLYVDRVDLQMKYQYYVLNDTTKVPYKRKQEGFEGQDSTAYRWQTEFASTKEVIQANQFLNSDKIAELAKIEDWTYIKSPAGIFTEAILPYDEIYEKLSNDTLNAVKLTFTNYNEKSDYEFSMSAPSEVLLLRKVDFKSFFEENKLPDNVTSFTVAHNNVTTNQYTFNNIARLVTTCIKGKDAAKKKAKEEAGSAWTDEKDKQWEEDWKTVYLIPVTISYDTSNNTKTMTGIQNDLRPGYAKLKGGPAKASNGELNNPLKLEVTYTTFNK</sequence>
<dbReference type="Pfam" id="PF14092">
    <property type="entry name" value="DUF4270"/>
    <property type="match status" value="1"/>
</dbReference>
<organism evidence="2 3">
    <name type="scientific">Bacteroides intestinalis DSM 17393</name>
    <dbReference type="NCBI Taxonomy" id="471870"/>
    <lineage>
        <taxon>Bacteria</taxon>
        <taxon>Pseudomonadati</taxon>
        <taxon>Bacteroidota</taxon>
        <taxon>Bacteroidia</taxon>
        <taxon>Bacteroidales</taxon>
        <taxon>Bacteroidaceae</taxon>
        <taxon>Bacteroides</taxon>
    </lineage>
</organism>
<reference evidence="2 3" key="1">
    <citation type="submission" date="2008-04" db="EMBL/GenBank/DDBJ databases">
        <title>Draft genome sequence of Bacteroides intestinalis (DSM 17393).</title>
        <authorList>
            <person name="Sudarsanam P."/>
            <person name="Ley R."/>
            <person name="Guruge J."/>
            <person name="Turnbaugh P.J."/>
            <person name="Mahowald M."/>
            <person name="Liep D."/>
            <person name="Gordon J."/>
        </authorList>
    </citation>
    <scope>NUCLEOTIDE SEQUENCE [LARGE SCALE GENOMIC DNA]</scope>
    <source>
        <strain evidence="2 3">DSM 17393</strain>
    </source>
</reference>
<dbReference type="STRING" id="471870.BACINT_04267"/>
<feature type="signal peptide" evidence="1">
    <location>
        <begin position="1"/>
        <end position="33"/>
    </location>
</feature>
<accession>B3CF89</accession>
<dbReference type="PROSITE" id="PS51257">
    <property type="entry name" value="PROKAR_LIPOPROTEIN"/>
    <property type="match status" value="1"/>
</dbReference>
<dbReference type="Proteomes" id="UP000004596">
    <property type="component" value="Unassembled WGS sequence"/>
</dbReference>
<evidence type="ECO:0000313" key="3">
    <source>
        <dbReference type="Proteomes" id="UP000004596"/>
    </source>
</evidence>
<dbReference type="InterPro" id="IPR025366">
    <property type="entry name" value="DUF4270"/>
</dbReference>
<reference evidence="2 3" key="2">
    <citation type="submission" date="2008-04" db="EMBL/GenBank/DDBJ databases">
        <authorList>
            <person name="Fulton L."/>
            <person name="Clifton S."/>
            <person name="Fulton B."/>
            <person name="Xu J."/>
            <person name="Minx P."/>
            <person name="Pepin K.H."/>
            <person name="Johnson M."/>
            <person name="Thiruvilangam P."/>
            <person name="Bhonagiri V."/>
            <person name="Nash W.E."/>
            <person name="Mardis E.R."/>
            <person name="Wilson R.K."/>
        </authorList>
    </citation>
    <scope>NUCLEOTIDE SEQUENCE [LARGE SCALE GENOMIC DNA]</scope>
    <source>
        <strain evidence="2 3">DSM 17393</strain>
    </source>
</reference>
<protein>
    <recommendedName>
        <fullName evidence="4">DUF4270 domain-containing protein</fullName>
    </recommendedName>
</protein>
<dbReference type="eggNOG" id="ENOG502ZCA6">
    <property type="taxonomic scope" value="Bacteria"/>
</dbReference>
<name>B3CF89_9BACE</name>
<evidence type="ECO:0000313" key="2">
    <source>
        <dbReference type="EMBL" id="EDV05124.1"/>
    </source>
</evidence>
<dbReference type="AlphaFoldDB" id="B3CF89"/>
<gene>
    <name evidence="2" type="ORF">BACINT_04267</name>
</gene>
<feature type="chain" id="PRO_5002786872" description="DUF4270 domain-containing protein" evidence="1">
    <location>
        <begin position="34"/>
        <end position="530"/>
    </location>
</feature>
<dbReference type="EMBL" id="ABJL02000008">
    <property type="protein sequence ID" value="EDV05124.1"/>
    <property type="molecule type" value="Genomic_DNA"/>
</dbReference>
<keyword evidence="1" id="KW-0732">Signal</keyword>